<evidence type="ECO:0000259" key="1">
    <source>
        <dbReference type="PROSITE" id="PS50835"/>
    </source>
</evidence>
<dbReference type="EMBL" id="BK016063">
    <property type="protein sequence ID" value="DAF92285.1"/>
    <property type="molecule type" value="Genomic_DNA"/>
</dbReference>
<dbReference type="InterPro" id="IPR007110">
    <property type="entry name" value="Ig-like_dom"/>
</dbReference>
<name>A0A8S5UCS9_9CAUD</name>
<accession>A0A8S5UCS9</accession>
<protein>
    <recommendedName>
        <fullName evidence="1">Ig-like domain-containing protein</fullName>
    </recommendedName>
</protein>
<sequence>MSYFDGPKSSKNWYARLEYSYSQSASATTITLTLKVYDATGYSYNGDTNSAYYIIQGEKAYQTYNFSSAGWYTIGSRTVKVYDTSATSLYVSAMWCSENETTYTPYSLSVSGTITFPQIAPPPPSVNIISVQPIPEFIAGYDGDNFTLTCNPSGGTGYTYKWYRGTTTIGTSKSLTGTLYNSSYDNTYVYCVVNDSTGGNATTNKCQFRVGTSASQVQVSTKQIEPVRIYNGSKFLYGFPFIYNNGWKYSSWNIGKL</sequence>
<dbReference type="InterPro" id="IPR013783">
    <property type="entry name" value="Ig-like_fold"/>
</dbReference>
<organism evidence="2">
    <name type="scientific">Siphoviridae sp. ctgN495</name>
    <dbReference type="NCBI Taxonomy" id="2825608"/>
    <lineage>
        <taxon>Viruses</taxon>
        <taxon>Duplodnaviria</taxon>
        <taxon>Heunggongvirae</taxon>
        <taxon>Uroviricota</taxon>
        <taxon>Caudoviricetes</taxon>
    </lineage>
</organism>
<dbReference type="Gene3D" id="2.60.40.10">
    <property type="entry name" value="Immunoglobulins"/>
    <property type="match status" value="1"/>
</dbReference>
<dbReference type="InterPro" id="IPR036179">
    <property type="entry name" value="Ig-like_dom_sf"/>
</dbReference>
<proteinExistence type="predicted"/>
<dbReference type="PROSITE" id="PS50835">
    <property type="entry name" value="IG_LIKE"/>
    <property type="match status" value="1"/>
</dbReference>
<dbReference type="SUPFAM" id="SSF48726">
    <property type="entry name" value="Immunoglobulin"/>
    <property type="match status" value="1"/>
</dbReference>
<feature type="domain" description="Ig-like" evidence="1">
    <location>
        <begin position="124"/>
        <end position="207"/>
    </location>
</feature>
<reference evidence="2" key="1">
    <citation type="journal article" date="2021" name="Proc. Natl. Acad. Sci. U.S.A.">
        <title>A Catalog of Tens of Thousands of Viruses from Human Metagenomes Reveals Hidden Associations with Chronic Diseases.</title>
        <authorList>
            <person name="Tisza M.J."/>
            <person name="Buck C.B."/>
        </authorList>
    </citation>
    <scope>NUCLEOTIDE SEQUENCE</scope>
    <source>
        <strain evidence="2">CtgN495</strain>
    </source>
</reference>
<evidence type="ECO:0000313" key="2">
    <source>
        <dbReference type="EMBL" id="DAF92285.1"/>
    </source>
</evidence>